<organism evidence="1 2">
    <name type="scientific">Striga asiatica</name>
    <name type="common">Asiatic witchweed</name>
    <name type="synonym">Buchnera asiatica</name>
    <dbReference type="NCBI Taxonomy" id="4170"/>
    <lineage>
        <taxon>Eukaryota</taxon>
        <taxon>Viridiplantae</taxon>
        <taxon>Streptophyta</taxon>
        <taxon>Embryophyta</taxon>
        <taxon>Tracheophyta</taxon>
        <taxon>Spermatophyta</taxon>
        <taxon>Magnoliopsida</taxon>
        <taxon>eudicotyledons</taxon>
        <taxon>Gunneridae</taxon>
        <taxon>Pentapetalae</taxon>
        <taxon>asterids</taxon>
        <taxon>lamiids</taxon>
        <taxon>Lamiales</taxon>
        <taxon>Orobanchaceae</taxon>
        <taxon>Buchnereae</taxon>
        <taxon>Striga</taxon>
    </lineage>
</organism>
<gene>
    <name evidence="1" type="ORF">STAS_07308</name>
</gene>
<name>A0A5A7PEF3_STRAF</name>
<dbReference type="OrthoDB" id="206201at2759"/>
<evidence type="ECO:0000313" key="1">
    <source>
        <dbReference type="EMBL" id="GER31313.1"/>
    </source>
</evidence>
<dbReference type="EMBL" id="BKCP01004450">
    <property type="protein sequence ID" value="GER31313.1"/>
    <property type="molecule type" value="Genomic_DNA"/>
</dbReference>
<evidence type="ECO:0000313" key="2">
    <source>
        <dbReference type="Proteomes" id="UP000325081"/>
    </source>
</evidence>
<accession>A0A5A7PEF3</accession>
<sequence>MRQVRLASRRDGVAEVKEAELVEGCEGVDGADRLWDQRTRVVTRPLVTRQLFCETGTGTRRVNIIVSWSAVRELSIDTRRVNIQIGTLMSCPRVRTAMLKAAIRSTLIHRQKGHVIRAGHVNPISTLDPSLVYNSHR</sequence>
<reference evidence="2" key="1">
    <citation type="journal article" date="2019" name="Curr. Biol.">
        <title>Genome Sequence of Striga asiatica Provides Insight into the Evolution of Plant Parasitism.</title>
        <authorList>
            <person name="Yoshida S."/>
            <person name="Kim S."/>
            <person name="Wafula E.K."/>
            <person name="Tanskanen J."/>
            <person name="Kim Y.M."/>
            <person name="Honaas L."/>
            <person name="Yang Z."/>
            <person name="Spallek T."/>
            <person name="Conn C.E."/>
            <person name="Ichihashi Y."/>
            <person name="Cheong K."/>
            <person name="Cui S."/>
            <person name="Der J.P."/>
            <person name="Gundlach H."/>
            <person name="Jiao Y."/>
            <person name="Hori C."/>
            <person name="Ishida J.K."/>
            <person name="Kasahara H."/>
            <person name="Kiba T."/>
            <person name="Kim M.S."/>
            <person name="Koo N."/>
            <person name="Laohavisit A."/>
            <person name="Lee Y.H."/>
            <person name="Lumba S."/>
            <person name="McCourt P."/>
            <person name="Mortimer J.C."/>
            <person name="Mutuku J.M."/>
            <person name="Nomura T."/>
            <person name="Sasaki-Sekimoto Y."/>
            <person name="Seto Y."/>
            <person name="Wang Y."/>
            <person name="Wakatake T."/>
            <person name="Sakakibara H."/>
            <person name="Demura T."/>
            <person name="Yamaguchi S."/>
            <person name="Yoneyama K."/>
            <person name="Manabe R.I."/>
            <person name="Nelson D.C."/>
            <person name="Schulman A.H."/>
            <person name="Timko M.P."/>
            <person name="dePamphilis C.W."/>
            <person name="Choi D."/>
            <person name="Shirasu K."/>
        </authorList>
    </citation>
    <scope>NUCLEOTIDE SEQUENCE [LARGE SCALE GENOMIC DNA]</scope>
    <source>
        <strain evidence="2">cv. UVA1</strain>
    </source>
</reference>
<protein>
    <submittedName>
        <fullName evidence="1">Subtilase family protein</fullName>
    </submittedName>
</protein>
<dbReference type="AlphaFoldDB" id="A0A5A7PEF3"/>
<keyword evidence="2" id="KW-1185">Reference proteome</keyword>
<dbReference type="Proteomes" id="UP000325081">
    <property type="component" value="Unassembled WGS sequence"/>
</dbReference>
<proteinExistence type="predicted"/>
<comment type="caution">
    <text evidence="1">The sequence shown here is derived from an EMBL/GenBank/DDBJ whole genome shotgun (WGS) entry which is preliminary data.</text>
</comment>